<dbReference type="GO" id="GO:0001780">
    <property type="term" value="P:neutrophil homeostasis"/>
    <property type="evidence" value="ECO:0000266"/>
    <property type="project" value="RGD"/>
</dbReference>
<dbReference type="Ensembl" id="ENSRNOT00000156906.1">
    <property type="protein sequence ID" value="ENSRNOP00000103608.1"/>
    <property type="gene ID" value="ENSRNOG00000064612.2"/>
</dbReference>
<dbReference type="OMA" id="SVEYAHI"/>
<dbReference type="RefSeq" id="XP_038959397.1">
    <property type="nucleotide sequence ID" value="XM_039103469.2"/>
</dbReference>
<evidence type="ECO:0000256" key="5">
    <source>
        <dbReference type="ARBA" id="ARBA00022692"/>
    </source>
</evidence>
<keyword evidence="3" id="KW-0328">Glycosyltransferase</keyword>
<keyword evidence="4" id="KW-0808">Transferase</keyword>
<dbReference type="GO" id="GO:0060993">
    <property type="term" value="P:kidney morphogenesis"/>
    <property type="evidence" value="ECO:0000266"/>
    <property type="project" value="RGD"/>
</dbReference>
<dbReference type="InterPro" id="IPR003406">
    <property type="entry name" value="Glyco_trans_14"/>
</dbReference>
<dbReference type="AGR" id="RGD:1563891"/>
<dbReference type="GO" id="GO:0000139">
    <property type="term" value="C:Golgi membrane"/>
    <property type="evidence" value="ECO:0007669"/>
    <property type="project" value="UniProtKB-SubCell"/>
</dbReference>
<dbReference type="RefSeq" id="XP_038959395.1">
    <property type="nucleotide sequence ID" value="XM_039103467.2"/>
</dbReference>
<evidence type="ECO:0000313" key="12">
    <source>
        <dbReference type="Ensembl" id="ENSRNOP00000095630.1"/>
    </source>
</evidence>
<dbReference type="Ensembl" id="ENSRNOT00000129401.1">
    <property type="protein sequence ID" value="ENSRNOP00000104879.1"/>
    <property type="gene ID" value="ENSRNOG00000064612.2"/>
</dbReference>
<proteinExistence type="inferred from homology"/>
<sequence>MKILRCCFKYTLQQKVFILFLTLWLFSLLKLLNVGRLLFPQRDIYLVEYSLSTSPFVRNRFPDTGDAARDAVNCSGVYEHEPLEIGKSLEIRRRNIIDLEDGDVAVMTSDCDIYQTLRQYHEKPVSRVEEDFPIAYSLVVHKDAIMVERLIRAIYNQHNLYCIHYDLKSPDAFKAAMNNLAKCFSNIFIASKLEAVEYAHISRLQADWNCLSDLLKSSVQWKYVINLCGQDFPLKSNFELVTELKKLRGRNMLETVRPPTGKMERFTYHHELRQVPYEYMKLPVKTNVSKGAPPHDIEVFVGSAYFVLSQAFVKYIFNSSLVKDFFAWSKDTYSPDEHFWATLIRIPGIPGGISRSSQDVSDLQSKTRLVKWNYYEGFFYPNCTGSHLRSVCIYGAAELRWLIKEGHWFANKFDSKVDPVLIKCLAEKLEEQQRKLIALSSEKSITEGNPKATHKITTGLRASDTES</sequence>
<evidence type="ECO:0000256" key="4">
    <source>
        <dbReference type="ARBA" id="ARBA00022679"/>
    </source>
</evidence>
<dbReference type="Ensembl" id="ENSRNOT00000107684.2">
    <property type="protein sequence ID" value="ENSRNOP00000095630.1"/>
    <property type="gene ID" value="ENSRNOG00000064612.2"/>
</dbReference>
<comment type="subcellular location">
    <subcellularLocation>
        <location evidence="1">Golgi apparatus membrane</location>
        <topology evidence="1">Single-pass type II membrane protein</topology>
    </subcellularLocation>
</comment>
<comment type="pathway">
    <text evidence="2">Protein modification; protein glycosylation.</text>
</comment>
<dbReference type="GO" id="GO:0008375">
    <property type="term" value="F:acetylglucosaminyltransferase activity"/>
    <property type="evidence" value="ECO:0000318"/>
    <property type="project" value="GO_Central"/>
</dbReference>
<dbReference type="RefSeq" id="XP_038959396.1">
    <property type="nucleotide sequence ID" value="XM_039103468.2"/>
</dbReference>
<keyword evidence="7" id="KW-1133">Transmembrane helix</keyword>
<protein>
    <submittedName>
        <fullName evidence="12">Glucosaminyl (N-acetyl) transferase 4</fullName>
    </submittedName>
</protein>
<dbReference type="RGD" id="1563891">
    <property type="gene designation" value="Gcnt4"/>
</dbReference>
<dbReference type="Ensembl" id="ENSRNOT00000122131.1">
    <property type="protein sequence ID" value="ENSRNOP00000110787.1"/>
    <property type="gene ID" value="ENSRNOG00000064612.2"/>
</dbReference>
<evidence type="ECO:0000313" key="14">
    <source>
        <dbReference type="RGD" id="1563891"/>
    </source>
</evidence>
<reference evidence="13" key="2">
    <citation type="submission" date="2023-12" db="EMBL/GenBank/DDBJ databases">
        <authorList>
            <consortium name="Genome Reference Consortium"/>
            <person name="Doris P.A."/>
            <person name="Kalbfleisch T."/>
            <person name="Li K."/>
            <person name="Howe K."/>
            <person name="Wood J."/>
        </authorList>
    </citation>
    <scope>NUCLEOTIDE SEQUENCE [LARGE SCALE GENOMIC DNA]</scope>
    <source>
        <strain evidence="13">Brown Norway</strain>
    </source>
</reference>
<dbReference type="PANTHER" id="PTHR19297:SF7">
    <property type="entry name" value="BETA-1,3-GALACTOSYL-O-GLYCOSYL-GLYCOPROTEIN BETA-1,6-N-ACETYLGLUCOSAMINYLTRANSFERASE 4"/>
    <property type="match status" value="1"/>
</dbReference>
<dbReference type="Proteomes" id="UP000002494">
    <property type="component" value="Chromosome 2"/>
</dbReference>
<evidence type="ECO:0000256" key="1">
    <source>
        <dbReference type="ARBA" id="ARBA00004323"/>
    </source>
</evidence>
<dbReference type="GO" id="GO:0002121">
    <property type="term" value="P:inter-male aggressive behavior"/>
    <property type="evidence" value="ECO:0000266"/>
    <property type="project" value="RGD"/>
</dbReference>
<keyword evidence="9" id="KW-0325">Glycoprotein</keyword>
<dbReference type="GeneTree" id="ENSGT00940000159721"/>
<evidence type="ECO:0000256" key="7">
    <source>
        <dbReference type="ARBA" id="ARBA00022989"/>
    </source>
</evidence>
<evidence type="ECO:0000256" key="10">
    <source>
        <dbReference type="ARBA" id="ARBA00038150"/>
    </source>
</evidence>
<dbReference type="RefSeq" id="NP_001386718.1">
    <property type="nucleotide sequence ID" value="NM_001399789.1"/>
</dbReference>
<dbReference type="CTD" id="51301"/>
<name>A0A8I6ARU0_RAT</name>
<accession>A0A8I6ARU0</accession>
<dbReference type="Pfam" id="PF02485">
    <property type="entry name" value="Branch"/>
    <property type="match status" value="1"/>
</dbReference>
<evidence type="ECO:0000256" key="6">
    <source>
        <dbReference type="ARBA" id="ARBA00022968"/>
    </source>
</evidence>
<feature type="region of interest" description="Disordered" evidence="11">
    <location>
        <begin position="447"/>
        <end position="467"/>
    </location>
</feature>
<comment type="similarity">
    <text evidence="10">Belongs to the glycosyltransferase 14 family.</text>
</comment>
<dbReference type="KEGG" id="rno:120100673"/>
<keyword evidence="6" id="KW-0735">Signal-anchor</keyword>
<reference evidence="13" key="3">
    <citation type="submission" date="2024-01" db="EMBL/GenBank/DDBJ databases">
        <title>GRCr8: a new rat reference genome assembly contstructed from accurate long reads and long range scaffolding.</title>
        <authorList>
            <person name="Doris P.A."/>
            <person name="Kalbfleisch T."/>
            <person name="Li K."/>
            <person name="Howe K."/>
            <person name="Wood J."/>
        </authorList>
    </citation>
    <scope>NUCLEOTIDE SEQUENCE [LARGE SCALE GENOMIC DNA]</scope>
    <source>
        <strain evidence="13">Brown Norway</strain>
    </source>
</reference>
<evidence type="ECO:0000256" key="9">
    <source>
        <dbReference type="ARBA" id="ARBA00023180"/>
    </source>
</evidence>
<keyword evidence="8" id="KW-0472">Membrane</keyword>
<dbReference type="Ensembl" id="ENSRNOT00000142723.1">
    <property type="protein sequence ID" value="ENSRNOP00000099698.1"/>
    <property type="gene ID" value="ENSRNOG00000064612.2"/>
</dbReference>
<gene>
    <name evidence="12 14" type="primary">Gcnt4</name>
</gene>
<dbReference type="Reactome" id="R-RNO-913709">
    <property type="pathway name" value="O-linked glycosylation of mucins"/>
</dbReference>
<dbReference type="Ensembl" id="ENSRNOT00000174018.1">
    <property type="protein sequence ID" value="ENSRNOP00000100164.1"/>
    <property type="gene ID" value="ENSRNOG00000064612.2"/>
</dbReference>
<dbReference type="AlphaFoldDB" id="A0A8I6ARU0"/>
<organism evidence="12 13">
    <name type="scientific">Rattus norvegicus</name>
    <name type="common">Rat</name>
    <dbReference type="NCBI Taxonomy" id="10116"/>
    <lineage>
        <taxon>Eukaryota</taxon>
        <taxon>Metazoa</taxon>
        <taxon>Chordata</taxon>
        <taxon>Craniata</taxon>
        <taxon>Vertebrata</taxon>
        <taxon>Euteleostomi</taxon>
        <taxon>Mammalia</taxon>
        <taxon>Eutheria</taxon>
        <taxon>Euarchontoglires</taxon>
        <taxon>Glires</taxon>
        <taxon>Rodentia</taxon>
        <taxon>Myomorpha</taxon>
        <taxon>Muroidea</taxon>
        <taxon>Muridae</taxon>
        <taxon>Murinae</taxon>
        <taxon>Rattus</taxon>
    </lineage>
</organism>
<dbReference type="GeneID" id="120100673"/>
<evidence type="ECO:0000256" key="2">
    <source>
        <dbReference type="ARBA" id="ARBA00004922"/>
    </source>
</evidence>
<dbReference type="Ensembl" id="ENSRNOT00000157436.1">
    <property type="protein sequence ID" value="ENSRNOP00000105431.1"/>
    <property type="gene ID" value="ENSRNOG00000064612.2"/>
</dbReference>
<dbReference type="Ensembl" id="ENSRNOT00000155971.1">
    <property type="protein sequence ID" value="ENSRNOP00000111631.1"/>
    <property type="gene ID" value="ENSRNOG00000064612.2"/>
</dbReference>
<evidence type="ECO:0000256" key="11">
    <source>
        <dbReference type="SAM" id="MobiDB-lite"/>
    </source>
</evidence>
<dbReference type="PANTHER" id="PTHR19297">
    <property type="entry name" value="GLYCOSYLTRANSFERASE 14 FAMILY MEMBER"/>
    <property type="match status" value="1"/>
</dbReference>
<reference evidence="12 13" key="1">
    <citation type="journal article" date="2004" name="Nature">
        <title>Genome sequence of the Brown Norway rat yields insights into mammalian evolution.</title>
        <authorList>
            <consortium name="Rat Genome Sequencing Project Consortium"/>
            <person name="Gibbs R.A."/>
            <person name="Weinstock G.M."/>
            <person name="Metzker M.L."/>
            <person name="Muzny D.M."/>
            <person name="Sodergren E.J."/>
            <person name="Scherer S."/>
            <person name="Scott G."/>
            <person name="Steffen D."/>
            <person name="Worley K.C."/>
            <person name="Burch P.E."/>
            <person name="Okwuonu G."/>
            <person name="Hines S."/>
            <person name="Lewis L."/>
            <person name="Deramo C."/>
            <person name="Delgado O."/>
            <person name="Dugan-Rocha S."/>
            <person name="Miner G."/>
            <person name="Morgan M."/>
            <person name="Hawes A."/>
            <person name="Gill R."/>
            <person name="Holt R.A."/>
            <person name="Adams M.D."/>
            <person name="Amanatides P.G."/>
            <person name="Baden-Tillson H."/>
            <person name="Barnstead M."/>
            <person name="Chin S."/>
            <person name="Evans C.A."/>
            <person name="Ferriera S."/>
            <person name="Fosler C."/>
            <person name="Glodek A."/>
            <person name="Gu Z."/>
            <person name="Jennings D."/>
            <person name="Kraft C.L."/>
            <person name="Nguyen T."/>
            <person name="Pfannkoch C.M."/>
            <person name="Sitter C."/>
            <person name="Sutton G.G."/>
            <person name="Venter J.C."/>
            <person name="Woodage T."/>
            <person name="Smith D."/>
            <person name="Lee H.-M."/>
            <person name="Gustafson E."/>
            <person name="Cahill P."/>
            <person name="Kana A."/>
            <person name="Doucette-Stamm L."/>
            <person name="Weinstock K."/>
            <person name="Fechtel K."/>
            <person name="Weiss R.B."/>
            <person name="Dunn D.M."/>
            <person name="Green E.D."/>
            <person name="Blakesley R.W."/>
            <person name="Bouffard G.G."/>
            <person name="De Jong P.J."/>
            <person name="Osoegawa K."/>
            <person name="Zhu B."/>
            <person name="Marra M."/>
            <person name="Schein J."/>
            <person name="Bosdet I."/>
            <person name="Fjell C."/>
            <person name="Jones S."/>
            <person name="Krzywinski M."/>
            <person name="Mathewson C."/>
            <person name="Siddiqui A."/>
            <person name="Wye N."/>
            <person name="McPherson J."/>
            <person name="Zhao S."/>
            <person name="Fraser C.M."/>
            <person name="Shetty J."/>
            <person name="Shatsman S."/>
            <person name="Geer K."/>
            <person name="Chen Y."/>
            <person name="Abramzon S."/>
            <person name="Nierman W.C."/>
            <person name="Havlak P.H."/>
            <person name="Chen R."/>
            <person name="Durbin K.J."/>
            <person name="Egan A."/>
            <person name="Ren Y."/>
            <person name="Song X.-Z."/>
            <person name="Li B."/>
            <person name="Liu Y."/>
            <person name="Qin X."/>
            <person name="Cawley S."/>
            <person name="Cooney A.J."/>
            <person name="D'Souza L.M."/>
            <person name="Martin K."/>
            <person name="Wu J.Q."/>
            <person name="Gonzalez-Garay M.L."/>
            <person name="Jackson A.R."/>
            <person name="Kalafus K.J."/>
            <person name="McLeod M.P."/>
            <person name="Milosavljevic A."/>
            <person name="Virk D."/>
            <person name="Volkov A."/>
            <person name="Wheeler D.A."/>
            <person name="Zhang Z."/>
            <person name="Bailey J.A."/>
            <person name="Eichler E.E."/>
            <person name="Tuzun E."/>
            <person name="Birney E."/>
            <person name="Mongin E."/>
            <person name="Ureta-Vidal A."/>
            <person name="Woodwark C."/>
            <person name="Zdobnov E."/>
            <person name="Bork P."/>
            <person name="Suyama M."/>
            <person name="Torrents D."/>
            <person name="Alexandersson M."/>
            <person name="Trask B.J."/>
            <person name="Young J.M."/>
            <person name="Huang H."/>
            <person name="Wang H."/>
            <person name="Xing H."/>
            <person name="Daniels S."/>
            <person name="Gietzen D."/>
            <person name="Schmidt J."/>
            <person name="Stevens K."/>
            <person name="Vitt U."/>
            <person name="Wingrove J."/>
            <person name="Camara F."/>
            <person name="Mar Alba M."/>
            <person name="Abril J.F."/>
            <person name="Guigo R."/>
            <person name="Smit A."/>
            <person name="Dubchak I."/>
            <person name="Rubin E.M."/>
            <person name="Couronne O."/>
            <person name="Poliakov A."/>
            <person name="Huebner N."/>
            <person name="Ganten D."/>
            <person name="Goesele C."/>
            <person name="Hummel O."/>
            <person name="Kreitler T."/>
            <person name="Lee Y.-A."/>
            <person name="Monti J."/>
            <person name="Schulz H."/>
            <person name="Zimdahl H."/>
            <person name="Himmelbauer H."/>
            <person name="Lehrach H."/>
            <person name="Jacob H.J."/>
            <person name="Bromberg S."/>
            <person name="Gullings-Handley J."/>
            <person name="Jensen-Seaman M.I."/>
            <person name="Kwitek A.E."/>
            <person name="Lazar J."/>
            <person name="Pasko D."/>
            <person name="Tonellato P.J."/>
            <person name="Twigger S."/>
            <person name="Ponting C.P."/>
            <person name="Duarte J.M."/>
            <person name="Rice S."/>
            <person name="Goodstadt L."/>
            <person name="Beatson S.A."/>
            <person name="Emes R.D."/>
            <person name="Winter E.E."/>
            <person name="Webber C."/>
            <person name="Brandt P."/>
            <person name="Nyakatura G."/>
            <person name="Adetobi M."/>
            <person name="Chiaromonte F."/>
            <person name="Elnitski L."/>
            <person name="Eswara P."/>
            <person name="Hardison R.C."/>
            <person name="Hou M."/>
            <person name="Kolbe D."/>
            <person name="Makova K."/>
            <person name="Miller W."/>
            <person name="Nekrutenko A."/>
            <person name="Riemer C."/>
            <person name="Schwartz S."/>
            <person name="Taylor J."/>
            <person name="Yang S."/>
            <person name="Zhang Y."/>
            <person name="Lindpaintner K."/>
            <person name="Andrews T.D."/>
            <person name="Caccamo M."/>
            <person name="Clamp M."/>
            <person name="Clarke L."/>
            <person name="Curwen V."/>
            <person name="Durbin R.M."/>
            <person name="Eyras E."/>
            <person name="Searle S.M."/>
            <person name="Cooper G.M."/>
            <person name="Batzoglou S."/>
            <person name="Brudno M."/>
            <person name="Sidow A."/>
            <person name="Stone E.A."/>
            <person name="Payseur B.A."/>
            <person name="Bourque G."/>
            <person name="Lopez-Otin C."/>
            <person name="Puente X.S."/>
            <person name="Chakrabarti K."/>
            <person name="Chatterji S."/>
            <person name="Dewey C."/>
            <person name="Pachter L."/>
            <person name="Bray N."/>
            <person name="Yap V.B."/>
            <person name="Caspi A."/>
            <person name="Tesler G."/>
            <person name="Pevzner P.A."/>
            <person name="Haussler D."/>
            <person name="Roskin K.M."/>
            <person name="Baertsch R."/>
            <person name="Clawson H."/>
            <person name="Furey T.S."/>
            <person name="Hinrichs A.S."/>
            <person name="Karolchik D."/>
            <person name="Kent W.J."/>
            <person name="Rosenbloom K.R."/>
            <person name="Trumbower H."/>
            <person name="Weirauch M."/>
            <person name="Cooper D.N."/>
            <person name="Stenson P.D."/>
            <person name="Ma B."/>
            <person name="Brent M."/>
            <person name="Arumugam M."/>
            <person name="Shteynberg D."/>
            <person name="Copley R.R."/>
            <person name="Taylor M.S."/>
            <person name="Riethman H."/>
            <person name="Mudunuri U."/>
            <person name="Peterson J."/>
            <person name="Guyer M."/>
            <person name="Felsenfeld A."/>
            <person name="Old S."/>
            <person name="Mockrin S."/>
            <person name="Collins F.S."/>
        </authorList>
    </citation>
    <scope>NUCLEOTIDE SEQUENCE [LARGE SCALE GENOMIC DNA]</scope>
    <source>
        <strain evidence="12 13">Brown Norway</strain>
    </source>
</reference>
<evidence type="ECO:0000256" key="3">
    <source>
        <dbReference type="ARBA" id="ARBA00022676"/>
    </source>
</evidence>
<reference evidence="12" key="4">
    <citation type="submission" date="2025-05" db="UniProtKB">
        <authorList>
            <consortium name="Ensembl"/>
        </authorList>
    </citation>
    <scope>IDENTIFICATION</scope>
    <source>
        <strain evidence="12">Brown Norway</strain>
    </source>
</reference>
<keyword evidence="5" id="KW-0812">Transmembrane</keyword>
<dbReference type="GO" id="GO:0042403">
    <property type="term" value="P:thyroid hormone metabolic process"/>
    <property type="evidence" value="ECO:0000266"/>
    <property type="project" value="RGD"/>
</dbReference>
<evidence type="ECO:0000313" key="13">
    <source>
        <dbReference type="Proteomes" id="UP000002494"/>
    </source>
</evidence>
<evidence type="ECO:0000256" key="8">
    <source>
        <dbReference type="ARBA" id="ARBA00023136"/>
    </source>
</evidence>
<dbReference type="GO" id="GO:0048729">
    <property type="term" value="P:tissue morphogenesis"/>
    <property type="evidence" value="ECO:0000266"/>
    <property type="project" value="RGD"/>
</dbReference>
<keyword evidence="13" id="KW-1185">Reference proteome</keyword>
<dbReference type="Ensembl" id="ENSRNOT00000130921.1">
    <property type="protein sequence ID" value="ENSRNOP00000107944.1"/>
    <property type="gene ID" value="ENSRNOG00000064612.2"/>
</dbReference>
<dbReference type="Ensembl" id="ENSRNOT00000149694.1">
    <property type="protein sequence ID" value="ENSRNOP00000109560.1"/>
    <property type="gene ID" value="ENSRNOG00000064612.2"/>
</dbReference>